<organism evidence="2 3">
    <name type="scientific">Extremus antarcticus</name>
    <dbReference type="NCBI Taxonomy" id="702011"/>
    <lineage>
        <taxon>Eukaryota</taxon>
        <taxon>Fungi</taxon>
        <taxon>Dikarya</taxon>
        <taxon>Ascomycota</taxon>
        <taxon>Pezizomycotina</taxon>
        <taxon>Dothideomycetes</taxon>
        <taxon>Dothideomycetidae</taxon>
        <taxon>Mycosphaerellales</taxon>
        <taxon>Extremaceae</taxon>
        <taxon>Extremus</taxon>
    </lineage>
</organism>
<feature type="compositionally biased region" description="Pro residues" evidence="1">
    <location>
        <begin position="571"/>
        <end position="581"/>
    </location>
</feature>
<reference evidence="2" key="1">
    <citation type="submission" date="2023-04" db="EMBL/GenBank/DDBJ databases">
        <title>Black Yeasts Isolated from many extreme environments.</title>
        <authorList>
            <person name="Coleine C."/>
            <person name="Stajich J.E."/>
            <person name="Selbmann L."/>
        </authorList>
    </citation>
    <scope>NUCLEOTIDE SEQUENCE</scope>
    <source>
        <strain evidence="2">CCFEE 5312</strain>
    </source>
</reference>
<feature type="compositionally biased region" description="Polar residues" evidence="1">
    <location>
        <begin position="116"/>
        <end position="130"/>
    </location>
</feature>
<accession>A0AAJ0GG17</accession>
<evidence type="ECO:0000256" key="1">
    <source>
        <dbReference type="SAM" id="MobiDB-lite"/>
    </source>
</evidence>
<dbReference type="AlphaFoldDB" id="A0AAJ0GG17"/>
<feature type="compositionally biased region" description="Polar residues" evidence="1">
    <location>
        <begin position="69"/>
        <end position="84"/>
    </location>
</feature>
<protein>
    <submittedName>
        <fullName evidence="2">Uncharacterized protein</fullName>
    </submittedName>
</protein>
<dbReference type="Proteomes" id="UP001271007">
    <property type="component" value="Unassembled WGS sequence"/>
</dbReference>
<name>A0AAJ0GG17_9PEZI</name>
<comment type="caution">
    <text evidence="2">The sequence shown here is derived from an EMBL/GenBank/DDBJ whole genome shotgun (WGS) entry which is preliminary data.</text>
</comment>
<feature type="compositionally biased region" description="Basic and acidic residues" evidence="1">
    <location>
        <begin position="299"/>
        <end position="312"/>
    </location>
</feature>
<evidence type="ECO:0000313" key="2">
    <source>
        <dbReference type="EMBL" id="KAK3056861.1"/>
    </source>
</evidence>
<proteinExistence type="predicted"/>
<sequence length="581" mass="63583">MSDRRLFRADGKRREKLEDGQVLNRNSMTGKVFYDYPPGHPYCTPKFAASFDIPGAAPTPVDYGPDLIPSSQPTLHPQQQTASNSFLASPDIPAVTAEAAAKQAANVARITGRPTAPSSGPVNSQSSVTLPQRPPPDATGTILSSTNSSAHLGRNFLSSLSSPAAAVALEPPLPPMMAAMRRRHAEEEAAKAKAAQTAAASTNSASIPQSATTRSGAATSSGPSTIVDPKNPATKAYGDVAALGEPRPPVAGGGADCKFAPHPAKPKPTNSGPSSRPTNSGPSSRPANSTPHRKLPKTVVDKNDPRHAGKTFYTDRKGNTIIIFDEETFPRDGTPEQQKLRMEERDCWIVCVECMVFCGDCDHTINCRSCVDKGLQCRYAFARKWSDPCQEHGTHCIEVHPRIVKLFATLFPGEQISKWEFPEDPRSLGRSGWDRRNNRSHFKNELPDKGIANPYDVARNLNGYQPASVGPYDRWQFNLFLKRYWEINDKPALERYLSWWKTIMPKFLTGREKTNPIQPWKESDDDTFKTVMKWTAVNYPGRQRSAALNAQTQSQASSSATSRPPQSQVSRPPPPPPPQQP</sequence>
<feature type="region of interest" description="Disordered" evidence="1">
    <location>
        <begin position="181"/>
        <end position="312"/>
    </location>
</feature>
<feature type="compositionally biased region" description="Polar residues" evidence="1">
    <location>
        <begin position="268"/>
        <end position="290"/>
    </location>
</feature>
<feature type="region of interest" description="Disordered" evidence="1">
    <location>
        <begin position="111"/>
        <end position="146"/>
    </location>
</feature>
<feature type="compositionally biased region" description="Low complexity" evidence="1">
    <location>
        <begin position="545"/>
        <end position="570"/>
    </location>
</feature>
<evidence type="ECO:0000313" key="3">
    <source>
        <dbReference type="Proteomes" id="UP001271007"/>
    </source>
</evidence>
<dbReference type="EMBL" id="JAWDJX010000004">
    <property type="protein sequence ID" value="KAK3056861.1"/>
    <property type="molecule type" value="Genomic_DNA"/>
</dbReference>
<gene>
    <name evidence="2" type="ORF">LTR09_001899</name>
</gene>
<feature type="compositionally biased region" description="Low complexity" evidence="1">
    <location>
        <begin position="192"/>
        <end position="225"/>
    </location>
</feature>
<feature type="region of interest" description="Disordered" evidence="1">
    <location>
        <begin position="543"/>
        <end position="581"/>
    </location>
</feature>
<keyword evidence="3" id="KW-1185">Reference proteome</keyword>
<feature type="region of interest" description="Disordered" evidence="1">
    <location>
        <begin position="65"/>
        <end position="84"/>
    </location>
</feature>